<accession>A0A840EI88</accession>
<evidence type="ECO:0000313" key="2">
    <source>
        <dbReference type="Proteomes" id="UP000553034"/>
    </source>
</evidence>
<keyword evidence="2" id="KW-1185">Reference proteome</keyword>
<protein>
    <recommendedName>
        <fullName evidence="3">Lipoprotein</fullName>
    </recommendedName>
</protein>
<dbReference type="Proteomes" id="UP000553034">
    <property type="component" value="Unassembled WGS sequence"/>
</dbReference>
<comment type="caution">
    <text evidence="1">The sequence shown here is derived from an EMBL/GenBank/DDBJ whole genome shotgun (WGS) entry which is preliminary data.</text>
</comment>
<gene>
    <name evidence="1" type="ORF">GGR32_000150</name>
</gene>
<organism evidence="1 2">
    <name type="scientific">Mesonia hippocampi</name>
    <dbReference type="NCBI Taxonomy" id="1628250"/>
    <lineage>
        <taxon>Bacteria</taxon>
        <taxon>Pseudomonadati</taxon>
        <taxon>Bacteroidota</taxon>
        <taxon>Flavobacteriia</taxon>
        <taxon>Flavobacteriales</taxon>
        <taxon>Flavobacteriaceae</taxon>
        <taxon>Mesonia</taxon>
    </lineage>
</organism>
<reference evidence="1 2" key="1">
    <citation type="submission" date="2020-08" db="EMBL/GenBank/DDBJ databases">
        <title>Genomic Encyclopedia of Type Strains, Phase IV (KMG-IV): sequencing the most valuable type-strain genomes for metagenomic binning, comparative biology and taxonomic classification.</title>
        <authorList>
            <person name="Goeker M."/>
        </authorList>
    </citation>
    <scope>NUCLEOTIDE SEQUENCE [LARGE SCALE GENOMIC DNA]</scope>
    <source>
        <strain evidence="1 2">DSM 29568</strain>
    </source>
</reference>
<name>A0A840EI88_9FLAO</name>
<evidence type="ECO:0008006" key="3">
    <source>
        <dbReference type="Google" id="ProtNLM"/>
    </source>
</evidence>
<dbReference type="AlphaFoldDB" id="A0A840EI88"/>
<evidence type="ECO:0000313" key="1">
    <source>
        <dbReference type="EMBL" id="MBB4117878.1"/>
    </source>
</evidence>
<sequence>MKKILFILAVTTTILISSCAESSKNTGVVKTSWQDATFEQKEQWLKAYLNSPDDEGYELIDKIDTQLKSKFTLPNSVEYNFNESPTFIKAVVTDADNGLVVINGKGKANNSLGVDIPFTYNVQLQIYPDEKKIININVSQ</sequence>
<dbReference type="EMBL" id="JACIFO010000001">
    <property type="protein sequence ID" value="MBB4117878.1"/>
    <property type="molecule type" value="Genomic_DNA"/>
</dbReference>
<dbReference type="RefSeq" id="WP_183475533.1">
    <property type="nucleotide sequence ID" value="NZ_JACIFO010000001.1"/>
</dbReference>
<proteinExistence type="predicted"/>
<dbReference type="PROSITE" id="PS51257">
    <property type="entry name" value="PROKAR_LIPOPROTEIN"/>
    <property type="match status" value="1"/>
</dbReference>